<dbReference type="AlphaFoldDB" id="A0A2T4ULY0"/>
<dbReference type="Gene3D" id="1.10.10.10">
    <property type="entry name" value="Winged helix-like DNA-binding domain superfamily/Winged helix DNA-binding domain"/>
    <property type="match status" value="1"/>
</dbReference>
<evidence type="ECO:0000259" key="9">
    <source>
        <dbReference type="PROSITE" id="PS51755"/>
    </source>
</evidence>
<gene>
    <name evidence="10" type="ORF">C7Y72_11505</name>
</gene>
<feature type="modified residue" description="4-aspartylphosphate" evidence="6">
    <location>
        <position position="52"/>
    </location>
</feature>
<dbReference type="InterPro" id="IPR039420">
    <property type="entry name" value="WalR-like"/>
</dbReference>
<evidence type="ECO:0000256" key="6">
    <source>
        <dbReference type="PROSITE-ProRule" id="PRU00169"/>
    </source>
</evidence>
<dbReference type="Pfam" id="PF00486">
    <property type="entry name" value="Trans_reg_C"/>
    <property type="match status" value="1"/>
</dbReference>
<dbReference type="GO" id="GO:0000156">
    <property type="term" value="F:phosphorelay response regulator activity"/>
    <property type="evidence" value="ECO:0007669"/>
    <property type="project" value="TreeGrafter"/>
</dbReference>
<evidence type="ECO:0000256" key="3">
    <source>
        <dbReference type="ARBA" id="ARBA00023015"/>
    </source>
</evidence>
<dbReference type="PROSITE" id="PS51755">
    <property type="entry name" value="OMPR_PHOB"/>
    <property type="match status" value="1"/>
</dbReference>
<dbReference type="FunFam" id="3.40.50.2300:FF:000002">
    <property type="entry name" value="DNA-binding response regulator PhoP"/>
    <property type="match status" value="1"/>
</dbReference>
<protein>
    <submittedName>
        <fullName evidence="10">DNA-binding response regulator</fullName>
    </submittedName>
</protein>
<dbReference type="GO" id="GO:0005829">
    <property type="term" value="C:cytosol"/>
    <property type="evidence" value="ECO:0007669"/>
    <property type="project" value="TreeGrafter"/>
</dbReference>
<dbReference type="SMART" id="SM00862">
    <property type="entry name" value="Trans_reg_C"/>
    <property type="match status" value="1"/>
</dbReference>
<dbReference type="GO" id="GO:0006355">
    <property type="term" value="P:regulation of DNA-templated transcription"/>
    <property type="evidence" value="ECO:0007669"/>
    <property type="project" value="InterPro"/>
</dbReference>
<dbReference type="Gene3D" id="6.10.250.690">
    <property type="match status" value="1"/>
</dbReference>
<feature type="domain" description="Response regulatory" evidence="8">
    <location>
        <begin position="3"/>
        <end position="117"/>
    </location>
</feature>
<evidence type="ECO:0000313" key="11">
    <source>
        <dbReference type="Proteomes" id="UP000240739"/>
    </source>
</evidence>
<evidence type="ECO:0000256" key="5">
    <source>
        <dbReference type="ARBA" id="ARBA00023163"/>
    </source>
</evidence>
<feature type="domain" description="OmpR/PhoB-type" evidence="9">
    <location>
        <begin position="126"/>
        <end position="225"/>
    </location>
</feature>
<dbReference type="EMBL" id="PYYB01000001">
    <property type="protein sequence ID" value="PTL60218.1"/>
    <property type="molecule type" value="Genomic_DNA"/>
</dbReference>
<dbReference type="CDD" id="cd00383">
    <property type="entry name" value="trans_reg_C"/>
    <property type="match status" value="1"/>
</dbReference>
<reference evidence="10 11" key="1">
    <citation type="submission" date="2018-03" db="EMBL/GenBank/DDBJ databases">
        <title>Aquarubrobacter algicola gen. nov., sp. nov., a novel actinobacterium isolated from shallow eutrophic lake during the end of cyanobacterial harmful algal blooms.</title>
        <authorList>
            <person name="Chun S.J."/>
        </authorList>
    </citation>
    <scope>NUCLEOTIDE SEQUENCE [LARGE SCALE GENOMIC DNA]</scope>
    <source>
        <strain evidence="10 11">Seoho-28</strain>
    </source>
</reference>
<dbReference type="Gene3D" id="3.40.50.2300">
    <property type="match status" value="1"/>
</dbReference>
<proteinExistence type="predicted"/>
<dbReference type="InterPro" id="IPR011006">
    <property type="entry name" value="CheY-like_superfamily"/>
</dbReference>
<dbReference type="InterPro" id="IPR016032">
    <property type="entry name" value="Sig_transdc_resp-reg_C-effctor"/>
</dbReference>
<feature type="DNA-binding region" description="OmpR/PhoB-type" evidence="7">
    <location>
        <begin position="126"/>
        <end position="225"/>
    </location>
</feature>
<dbReference type="OrthoDB" id="9790442at2"/>
<dbReference type="Pfam" id="PF00072">
    <property type="entry name" value="Response_reg"/>
    <property type="match status" value="1"/>
</dbReference>
<name>A0A2T4ULY0_9ACTN</name>
<dbReference type="InterPro" id="IPR001789">
    <property type="entry name" value="Sig_transdc_resp-reg_receiver"/>
</dbReference>
<evidence type="ECO:0000313" key="10">
    <source>
        <dbReference type="EMBL" id="PTL60218.1"/>
    </source>
</evidence>
<evidence type="ECO:0000259" key="8">
    <source>
        <dbReference type="PROSITE" id="PS50110"/>
    </source>
</evidence>
<sequence length="229" mass="24601">MALVLLVEDDAAIAEPLTRALEREGHVVEHAADGLAGAAAGTHGRHELVLLDLGLPGLDGLEVCRRIRAARPDVPLLMLTARSEEIDAVVGLDAGADDYVAKPFRLAELLARIRALLRRGAPQAAPARAPAGGVRVDPAARRAWVGEEELALTPKEFDLLAYLVARTGDAVPRQQIMDEVWDVNWFGSTKTLDVHVAALRRKLGDDGQAPRLLTTVRGVGLRFESDEPA</sequence>
<dbReference type="SUPFAM" id="SSF46894">
    <property type="entry name" value="C-terminal effector domain of the bipartite response regulators"/>
    <property type="match status" value="1"/>
</dbReference>
<keyword evidence="11" id="KW-1185">Reference proteome</keyword>
<dbReference type="SMART" id="SM00448">
    <property type="entry name" value="REC"/>
    <property type="match status" value="1"/>
</dbReference>
<accession>A0A2T4ULY0</accession>
<dbReference type="SUPFAM" id="SSF52172">
    <property type="entry name" value="CheY-like"/>
    <property type="match status" value="1"/>
</dbReference>
<evidence type="ECO:0000256" key="4">
    <source>
        <dbReference type="ARBA" id="ARBA00023125"/>
    </source>
</evidence>
<keyword evidence="4 7" id="KW-0238">DNA-binding</keyword>
<comment type="caution">
    <text evidence="10">The sequence shown here is derived from an EMBL/GenBank/DDBJ whole genome shotgun (WGS) entry which is preliminary data.</text>
</comment>
<dbReference type="PROSITE" id="PS50110">
    <property type="entry name" value="RESPONSE_REGULATORY"/>
    <property type="match status" value="1"/>
</dbReference>
<evidence type="ECO:0000256" key="2">
    <source>
        <dbReference type="ARBA" id="ARBA00023012"/>
    </source>
</evidence>
<dbReference type="InterPro" id="IPR036388">
    <property type="entry name" value="WH-like_DNA-bd_sf"/>
</dbReference>
<dbReference type="PANTHER" id="PTHR48111:SF40">
    <property type="entry name" value="PHOSPHATE REGULON TRANSCRIPTIONAL REGULATORY PROTEIN PHOB"/>
    <property type="match status" value="1"/>
</dbReference>
<dbReference type="RefSeq" id="WP_107568863.1">
    <property type="nucleotide sequence ID" value="NZ_PYYB01000001.1"/>
</dbReference>
<keyword evidence="5" id="KW-0804">Transcription</keyword>
<dbReference type="FunFam" id="1.10.10.10:FF:000018">
    <property type="entry name" value="DNA-binding response regulator ResD"/>
    <property type="match status" value="1"/>
</dbReference>
<keyword evidence="3" id="KW-0805">Transcription regulation</keyword>
<dbReference type="InterPro" id="IPR001867">
    <property type="entry name" value="OmpR/PhoB-type_DNA-bd"/>
</dbReference>
<keyword evidence="2" id="KW-0902">Two-component regulatory system</keyword>
<dbReference type="Proteomes" id="UP000240739">
    <property type="component" value="Unassembled WGS sequence"/>
</dbReference>
<organism evidence="10 11">
    <name type="scientific">Paraconexibacter algicola</name>
    <dbReference type="NCBI Taxonomy" id="2133960"/>
    <lineage>
        <taxon>Bacteria</taxon>
        <taxon>Bacillati</taxon>
        <taxon>Actinomycetota</taxon>
        <taxon>Thermoleophilia</taxon>
        <taxon>Solirubrobacterales</taxon>
        <taxon>Paraconexibacteraceae</taxon>
        <taxon>Paraconexibacter</taxon>
    </lineage>
</organism>
<dbReference type="GO" id="GO:0032993">
    <property type="term" value="C:protein-DNA complex"/>
    <property type="evidence" value="ECO:0007669"/>
    <property type="project" value="TreeGrafter"/>
</dbReference>
<evidence type="ECO:0000256" key="7">
    <source>
        <dbReference type="PROSITE-ProRule" id="PRU01091"/>
    </source>
</evidence>
<evidence type="ECO:0000256" key="1">
    <source>
        <dbReference type="ARBA" id="ARBA00022553"/>
    </source>
</evidence>
<keyword evidence="1 6" id="KW-0597">Phosphoprotein</keyword>
<dbReference type="GO" id="GO:0000976">
    <property type="term" value="F:transcription cis-regulatory region binding"/>
    <property type="evidence" value="ECO:0007669"/>
    <property type="project" value="TreeGrafter"/>
</dbReference>
<dbReference type="PANTHER" id="PTHR48111">
    <property type="entry name" value="REGULATOR OF RPOS"/>
    <property type="match status" value="1"/>
</dbReference>